<dbReference type="RefSeq" id="WP_182385279.1">
    <property type="nucleotide sequence ID" value="NZ_CP059833.1"/>
</dbReference>
<proteinExistence type="predicted"/>
<gene>
    <name evidence="1" type="ORF">HW450_08845</name>
</gene>
<keyword evidence="2" id="KW-1185">Reference proteome</keyword>
<dbReference type="InterPro" id="IPR023393">
    <property type="entry name" value="START-like_dom_sf"/>
</dbReference>
<dbReference type="AlphaFoldDB" id="A0A7G5FCX9"/>
<dbReference type="Proteomes" id="UP000515570">
    <property type="component" value="Chromosome"/>
</dbReference>
<dbReference type="InterPro" id="IPR019587">
    <property type="entry name" value="Polyketide_cyclase/dehydratase"/>
</dbReference>
<accession>A0A7G5FCX9</accession>
<evidence type="ECO:0000313" key="2">
    <source>
        <dbReference type="Proteomes" id="UP000515570"/>
    </source>
</evidence>
<dbReference type="EMBL" id="CP059833">
    <property type="protein sequence ID" value="QMV84470.1"/>
    <property type="molecule type" value="Genomic_DNA"/>
</dbReference>
<dbReference type="Pfam" id="PF10604">
    <property type="entry name" value="Polyketide_cyc2"/>
    <property type="match status" value="1"/>
</dbReference>
<sequence>MGNLVVTWEEQLPYTPHQIWQVITDLTNWKWRSDLADCELIDEHRFIEIPKKGKPIRFRTTCFEPPHIWEFQMDSPTLVGTWQGILEPTGRGSCQVRFVEDVHLRNKLLPKWIAKRFLVAYQTQYSRDLRAELQTRYS</sequence>
<evidence type="ECO:0000313" key="1">
    <source>
        <dbReference type="EMBL" id="QMV84470.1"/>
    </source>
</evidence>
<name>A0A7G5FCX9_9CORY</name>
<dbReference type="SUPFAM" id="SSF55961">
    <property type="entry name" value="Bet v1-like"/>
    <property type="match status" value="1"/>
</dbReference>
<reference evidence="1 2" key="1">
    <citation type="submission" date="2020-07" db="EMBL/GenBank/DDBJ databases">
        <title>non toxigenic Corynebacterium sp. nov from a clinical source.</title>
        <authorList>
            <person name="Bernier A.-M."/>
            <person name="Bernard K."/>
        </authorList>
    </citation>
    <scope>NUCLEOTIDE SEQUENCE [LARGE SCALE GENOMIC DNA]</scope>
    <source>
        <strain evidence="2">NML 93-0612</strain>
    </source>
</reference>
<dbReference type="CDD" id="cd07812">
    <property type="entry name" value="SRPBCC"/>
    <property type="match status" value="1"/>
</dbReference>
<protein>
    <submittedName>
        <fullName evidence="1">SRPBCC family protein</fullName>
    </submittedName>
</protein>
<organism evidence="1 2">
    <name type="scientific">Corynebacterium hindlerae</name>
    <dbReference type="NCBI Taxonomy" id="699041"/>
    <lineage>
        <taxon>Bacteria</taxon>
        <taxon>Bacillati</taxon>
        <taxon>Actinomycetota</taxon>
        <taxon>Actinomycetes</taxon>
        <taxon>Mycobacteriales</taxon>
        <taxon>Corynebacteriaceae</taxon>
        <taxon>Corynebacterium</taxon>
    </lineage>
</organism>
<dbReference type="Gene3D" id="3.30.530.20">
    <property type="match status" value="1"/>
</dbReference>